<accession>A0A645GPV8</accession>
<evidence type="ECO:0000313" key="1">
    <source>
        <dbReference type="EMBL" id="MPN28907.1"/>
    </source>
</evidence>
<comment type="caution">
    <text evidence="1">The sequence shown here is derived from an EMBL/GenBank/DDBJ whole genome shotgun (WGS) entry which is preliminary data.</text>
</comment>
<reference evidence="1" key="1">
    <citation type="submission" date="2019-08" db="EMBL/GenBank/DDBJ databases">
        <authorList>
            <person name="Kucharzyk K."/>
            <person name="Murdoch R.W."/>
            <person name="Higgins S."/>
            <person name="Loffler F."/>
        </authorList>
    </citation>
    <scope>NUCLEOTIDE SEQUENCE</scope>
</reference>
<sequence length="76" mass="9362">MTLYEMSFSYQESGHAIAGRIEELRRAEAFADAEERRRLRRRIEQLRVILYEMRELAVLTRRYYDRSYHKNGRYTL</sequence>
<gene>
    <name evidence="1" type="ORF">SDC9_176352</name>
</gene>
<dbReference type="EMBL" id="VSSQ01079366">
    <property type="protein sequence ID" value="MPN28907.1"/>
    <property type="molecule type" value="Genomic_DNA"/>
</dbReference>
<protein>
    <submittedName>
        <fullName evidence="1">Uncharacterized protein</fullName>
    </submittedName>
</protein>
<name>A0A645GPV8_9ZZZZ</name>
<dbReference type="AlphaFoldDB" id="A0A645GPV8"/>
<organism evidence="1">
    <name type="scientific">bioreactor metagenome</name>
    <dbReference type="NCBI Taxonomy" id="1076179"/>
    <lineage>
        <taxon>unclassified sequences</taxon>
        <taxon>metagenomes</taxon>
        <taxon>ecological metagenomes</taxon>
    </lineage>
</organism>
<proteinExistence type="predicted"/>